<evidence type="ECO:0000313" key="1">
    <source>
        <dbReference type="EMBL" id="MFC7333744.1"/>
    </source>
</evidence>
<keyword evidence="2" id="KW-1185">Reference proteome</keyword>
<proteinExistence type="predicted"/>
<evidence type="ECO:0000313" key="2">
    <source>
        <dbReference type="Proteomes" id="UP001596456"/>
    </source>
</evidence>
<protein>
    <recommendedName>
        <fullName evidence="3">C-type lysozyme inhibitor domain-containing protein</fullName>
    </recommendedName>
</protein>
<dbReference type="EMBL" id="JBHTCM010000010">
    <property type="protein sequence ID" value="MFC7333744.1"/>
    <property type="molecule type" value="Genomic_DNA"/>
</dbReference>
<sequence length="115" mass="12372">MNALEIAVFALALAGGNDPFICQLQMDRVSCTNGYVASRNGQGNIEFDNGVEVLRLMDGTLAFSNGITTHWGSAGWVQFSTGLSVRRDRDGSFRFSNGMVCRAEGNMAAICARKS</sequence>
<dbReference type="Proteomes" id="UP001596456">
    <property type="component" value="Unassembled WGS sequence"/>
</dbReference>
<accession>A0ABW2KWA2</accession>
<comment type="caution">
    <text evidence="1">The sequence shown here is derived from an EMBL/GenBank/DDBJ whole genome shotgun (WGS) entry which is preliminary data.</text>
</comment>
<organism evidence="1 2">
    <name type="scientific">Rhodocista pekingensis</name>
    <dbReference type="NCBI Taxonomy" id="201185"/>
    <lineage>
        <taxon>Bacteria</taxon>
        <taxon>Pseudomonadati</taxon>
        <taxon>Pseudomonadota</taxon>
        <taxon>Alphaproteobacteria</taxon>
        <taxon>Rhodospirillales</taxon>
        <taxon>Azospirillaceae</taxon>
        <taxon>Rhodocista</taxon>
    </lineage>
</organism>
<evidence type="ECO:0008006" key="3">
    <source>
        <dbReference type="Google" id="ProtNLM"/>
    </source>
</evidence>
<reference evidence="2" key="1">
    <citation type="journal article" date="2019" name="Int. J. Syst. Evol. Microbiol.">
        <title>The Global Catalogue of Microorganisms (GCM) 10K type strain sequencing project: providing services to taxonomists for standard genome sequencing and annotation.</title>
        <authorList>
            <consortium name="The Broad Institute Genomics Platform"/>
            <consortium name="The Broad Institute Genome Sequencing Center for Infectious Disease"/>
            <person name="Wu L."/>
            <person name="Ma J."/>
        </authorList>
    </citation>
    <scope>NUCLEOTIDE SEQUENCE [LARGE SCALE GENOMIC DNA]</scope>
    <source>
        <strain evidence="2">CGMCC 1.16275</strain>
    </source>
</reference>
<dbReference type="RefSeq" id="WP_377359018.1">
    <property type="nucleotide sequence ID" value="NZ_JBHTCM010000010.1"/>
</dbReference>
<gene>
    <name evidence="1" type="ORF">ACFQPS_11260</name>
</gene>
<name>A0ABW2KWA2_9PROT</name>